<evidence type="ECO:0000313" key="4">
    <source>
        <dbReference type="Proteomes" id="UP000265742"/>
    </source>
</evidence>
<protein>
    <submittedName>
        <fullName evidence="3">DUF861 domain-containing protein</fullName>
    </submittedName>
</protein>
<dbReference type="InterPro" id="IPR014710">
    <property type="entry name" value="RmlC-like_jellyroll"/>
</dbReference>
<dbReference type="Proteomes" id="UP000265742">
    <property type="component" value="Unassembled WGS sequence"/>
</dbReference>
<dbReference type="EMBL" id="QXTG01000001">
    <property type="protein sequence ID" value="RIX31136.1"/>
    <property type="molecule type" value="Genomic_DNA"/>
</dbReference>
<gene>
    <name evidence="3" type="ORF">D1781_07160</name>
</gene>
<dbReference type="AlphaFoldDB" id="A0A3A1UDE6"/>
<proteinExistence type="predicted"/>
<dbReference type="SUPFAM" id="SSF51182">
    <property type="entry name" value="RmlC-like cupins"/>
    <property type="match status" value="1"/>
</dbReference>
<evidence type="ECO:0000259" key="2">
    <source>
        <dbReference type="Pfam" id="PF05899"/>
    </source>
</evidence>
<dbReference type="InterPro" id="IPR011051">
    <property type="entry name" value="RmlC_Cupin_sf"/>
</dbReference>
<organism evidence="3 4">
    <name type="scientific">Amnibacterium setariae</name>
    <dbReference type="NCBI Taxonomy" id="2306585"/>
    <lineage>
        <taxon>Bacteria</taxon>
        <taxon>Bacillati</taxon>
        <taxon>Actinomycetota</taxon>
        <taxon>Actinomycetes</taxon>
        <taxon>Micrococcales</taxon>
        <taxon>Microbacteriaceae</taxon>
        <taxon>Amnibacterium</taxon>
    </lineage>
</organism>
<dbReference type="PANTHER" id="PTHR40943">
    <property type="entry name" value="CYTOPLASMIC PROTEIN-RELATED"/>
    <property type="match status" value="1"/>
</dbReference>
<dbReference type="Pfam" id="PF05899">
    <property type="entry name" value="Cupin_3"/>
    <property type="match status" value="1"/>
</dbReference>
<dbReference type="OrthoDB" id="9799053at2"/>
<reference evidence="4" key="1">
    <citation type="submission" date="2018-09" db="EMBL/GenBank/DDBJ databases">
        <authorList>
            <person name="Kim I."/>
        </authorList>
    </citation>
    <scope>NUCLEOTIDE SEQUENCE [LARGE SCALE GENOMIC DNA]</scope>
    <source>
        <strain evidence="4">DD4a</strain>
    </source>
</reference>
<name>A0A3A1UDE6_9MICO</name>
<dbReference type="RefSeq" id="WP_119481498.1">
    <property type="nucleotide sequence ID" value="NZ_QXTG01000001.1"/>
</dbReference>
<keyword evidence="4" id="KW-1185">Reference proteome</keyword>
<evidence type="ECO:0000313" key="3">
    <source>
        <dbReference type="EMBL" id="RIX31136.1"/>
    </source>
</evidence>
<evidence type="ECO:0000256" key="1">
    <source>
        <dbReference type="SAM" id="MobiDB-lite"/>
    </source>
</evidence>
<dbReference type="Gene3D" id="2.60.120.10">
    <property type="entry name" value="Jelly Rolls"/>
    <property type="match status" value="1"/>
</dbReference>
<comment type="caution">
    <text evidence="3">The sequence shown here is derived from an EMBL/GenBank/DDBJ whole genome shotgun (WGS) entry which is preliminary data.</text>
</comment>
<feature type="region of interest" description="Disordered" evidence="1">
    <location>
        <begin position="1"/>
        <end position="34"/>
    </location>
</feature>
<dbReference type="PANTHER" id="PTHR40943:SF1">
    <property type="entry name" value="CYTOPLASMIC PROTEIN"/>
    <property type="match status" value="1"/>
</dbReference>
<feature type="domain" description="(S)-ureidoglycine aminohydrolase cupin" evidence="2">
    <location>
        <begin position="40"/>
        <end position="107"/>
    </location>
</feature>
<dbReference type="InterPro" id="IPR008579">
    <property type="entry name" value="UGlyAH_Cupin_dom"/>
</dbReference>
<accession>A0A3A1UDE6</accession>
<sequence>MPPAMETWSAPALPVPLEPVEGADGDQSAGSVDLGGFGDGSFGVWTITAGTSTDVEVDEVSVILAGRGAVEDLDTGAEVALTPGTVLRLAAGTRTRWTVVEPLRKVYVVR</sequence>